<dbReference type="GO" id="GO:0005179">
    <property type="term" value="F:hormone activity"/>
    <property type="evidence" value="ECO:0007669"/>
    <property type="project" value="InterPro"/>
</dbReference>
<reference evidence="9" key="1">
    <citation type="submission" date="2025-08" db="UniProtKB">
        <authorList>
            <consortium name="RefSeq"/>
        </authorList>
    </citation>
    <scope>IDENTIFICATION</scope>
    <source>
        <tissue evidence="9">Whole insect</tissue>
    </source>
</reference>
<evidence type="ECO:0000256" key="4">
    <source>
        <dbReference type="ARBA" id="ARBA00022685"/>
    </source>
</evidence>
<evidence type="ECO:0000259" key="8">
    <source>
        <dbReference type="SMART" id="SM00078"/>
    </source>
</evidence>
<keyword evidence="3" id="KW-0964">Secreted</keyword>
<dbReference type="InterPro" id="IPR036438">
    <property type="entry name" value="Insulin-like_sf"/>
</dbReference>
<dbReference type="GO" id="GO:0005576">
    <property type="term" value="C:extracellular region"/>
    <property type="evidence" value="ECO:0007669"/>
    <property type="project" value="UniProtKB-SubCell"/>
</dbReference>
<evidence type="ECO:0000256" key="1">
    <source>
        <dbReference type="ARBA" id="ARBA00004613"/>
    </source>
</evidence>
<dbReference type="Gene3D" id="1.10.100.10">
    <property type="entry name" value="Insulin-like"/>
    <property type="match status" value="1"/>
</dbReference>
<sequence>MQFKYIFLLCALVFSFYYVNGQVFHEKICGARLTSLINLICRGRSYGLRSKRGIHGECCYNRCSVDMISDYYCIEK</sequence>
<dbReference type="SMART" id="SM00078">
    <property type="entry name" value="IlGF"/>
    <property type="match status" value="1"/>
</dbReference>
<gene>
    <name evidence="9" type="primary">LOC114328369</name>
</gene>
<feature type="signal peptide" evidence="7">
    <location>
        <begin position="1"/>
        <end position="21"/>
    </location>
</feature>
<evidence type="ECO:0000313" key="9">
    <source>
        <dbReference type="RefSeq" id="XP_028133011.1"/>
    </source>
</evidence>
<evidence type="ECO:0000256" key="3">
    <source>
        <dbReference type="ARBA" id="ARBA00022525"/>
    </source>
</evidence>
<dbReference type="SUPFAM" id="SSF56994">
    <property type="entry name" value="Insulin-like"/>
    <property type="match status" value="1"/>
</dbReference>
<dbReference type="InterPro" id="IPR016179">
    <property type="entry name" value="Insulin-like"/>
</dbReference>
<evidence type="ECO:0000256" key="2">
    <source>
        <dbReference type="ARBA" id="ARBA00009034"/>
    </source>
</evidence>
<dbReference type="Pfam" id="PF03488">
    <property type="entry name" value="Ins_beta"/>
    <property type="match status" value="1"/>
</dbReference>
<organism evidence="9">
    <name type="scientific">Diabrotica virgifera virgifera</name>
    <name type="common">western corn rootworm</name>
    <dbReference type="NCBI Taxonomy" id="50390"/>
    <lineage>
        <taxon>Eukaryota</taxon>
        <taxon>Metazoa</taxon>
        <taxon>Ecdysozoa</taxon>
        <taxon>Arthropoda</taxon>
        <taxon>Hexapoda</taxon>
        <taxon>Insecta</taxon>
        <taxon>Pterygota</taxon>
        <taxon>Neoptera</taxon>
        <taxon>Endopterygota</taxon>
        <taxon>Coleoptera</taxon>
        <taxon>Polyphaga</taxon>
        <taxon>Cucujiformia</taxon>
        <taxon>Chrysomeloidea</taxon>
        <taxon>Chrysomelidae</taxon>
        <taxon>Galerucinae</taxon>
        <taxon>Diabroticina</taxon>
        <taxon>Diabroticites</taxon>
        <taxon>Diabrotica</taxon>
    </lineage>
</organism>
<comment type="subcellular location">
    <subcellularLocation>
        <location evidence="1">Secreted</location>
    </subcellularLocation>
</comment>
<dbReference type="InParanoid" id="A0A6P7FBN3"/>
<keyword evidence="4" id="KW-0165">Cleavage on pair of basic residues</keyword>
<keyword evidence="5 7" id="KW-0732">Signal</keyword>
<evidence type="ECO:0000256" key="7">
    <source>
        <dbReference type="SAM" id="SignalP"/>
    </source>
</evidence>
<evidence type="ECO:0000256" key="6">
    <source>
        <dbReference type="ARBA" id="ARBA00023157"/>
    </source>
</evidence>
<dbReference type="AlphaFoldDB" id="A0A6P7FBN3"/>
<comment type="similarity">
    <text evidence="2">Belongs to the insulin family.</text>
</comment>
<proteinExistence type="inferred from homology"/>
<feature type="domain" description="Insulin-like" evidence="8">
    <location>
        <begin position="26"/>
        <end position="73"/>
    </location>
</feature>
<feature type="chain" id="PRO_5028431399" evidence="7">
    <location>
        <begin position="22"/>
        <end position="76"/>
    </location>
</feature>
<evidence type="ECO:0000256" key="5">
    <source>
        <dbReference type="ARBA" id="ARBA00022729"/>
    </source>
</evidence>
<accession>A0A6P7FBN3</accession>
<dbReference type="InterPro" id="IPR003235">
    <property type="entry name" value="Nem_insulin-like_b-type"/>
</dbReference>
<protein>
    <submittedName>
        <fullName evidence="9">Insulin-like</fullName>
    </submittedName>
</protein>
<dbReference type="RefSeq" id="XP_028133011.1">
    <property type="nucleotide sequence ID" value="XM_028277210.1"/>
</dbReference>
<name>A0A6P7FBN3_DIAVI</name>
<keyword evidence="6" id="KW-1015">Disulfide bond</keyword>